<reference evidence="2" key="1">
    <citation type="journal article" date="2023" name="Mol. Phylogenet. Evol.">
        <title>Genome-scale phylogeny and comparative genomics of the fungal order Sordariales.</title>
        <authorList>
            <person name="Hensen N."/>
            <person name="Bonometti L."/>
            <person name="Westerberg I."/>
            <person name="Brannstrom I.O."/>
            <person name="Guillou S."/>
            <person name="Cros-Aarteil S."/>
            <person name="Calhoun S."/>
            <person name="Haridas S."/>
            <person name="Kuo A."/>
            <person name="Mondo S."/>
            <person name="Pangilinan J."/>
            <person name="Riley R."/>
            <person name="LaButti K."/>
            <person name="Andreopoulos B."/>
            <person name="Lipzen A."/>
            <person name="Chen C."/>
            <person name="Yan M."/>
            <person name="Daum C."/>
            <person name="Ng V."/>
            <person name="Clum A."/>
            <person name="Steindorff A."/>
            <person name="Ohm R.A."/>
            <person name="Martin F."/>
            <person name="Silar P."/>
            <person name="Natvig D.O."/>
            <person name="Lalanne C."/>
            <person name="Gautier V."/>
            <person name="Ament-Velasquez S.L."/>
            <person name="Kruys A."/>
            <person name="Hutchinson M.I."/>
            <person name="Powell A.J."/>
            <person name="Barry K."/>
            <person name="Miller A.N."/>
            <person name="Grigoriev I.V."/>
            <person name="Debuchy R."/>
            <person name="Gladieux P."/>
            <person name="Hiltunen Thoren M."/>
            <person name="Johannesson H."/>
        </authorList>
    </citation>
    <scope>NUCLEOTIDE SEQUENCE</scope>
    <source>
        <strain evidence="2">FGSC 1904</strain>
    </source>
</reference>
<organism evidence="2 3">
    <name type="scientific">Sordaria brevicollis</name>
    <dbReference type="NCBI Taxonomy" id="83679"/>
    <lineage>
        <taxon>Eukaryota</taxon>
        <taxon>Fungi</taxon>
        <taxon>Dikarya</taxon>
        <taxon>Ascomycota</taxon>
        <taxon>Pezizomycotina</taxon>
        <taxon>Sordariomycetes</taxon>
        <taxon>Sordariomycetidae</taxon>
        <taxon>Sordariales</taxon>
        <taxon>Sordariaceae</taxon>
        <taxon>Sordaria</taxon>
    </lineage>
</organism>
<sequence length="419" mass="47136">MDITADITMDIRVDIDINPNPPPRDIAVTSHLYEHHDLLPNRIPKAIIRASPHTRVQTWSNKAAENWSKLRESAQKSASRHPAPLTTEQLDIAKTKKGDLFVVVGELLYSPDSDSDSDIDEAPRPPKNTKTTINDNSNRLSSENIWASHLVCIRACNVRGNLYALVSDVNDKRLWNFLALPQNVNDWVAYYPEFTGYPDEEQAKQHKTRRTVWKRKMVAFCSGSLGIKRTYNHFFDSKNTDKMAKALPTVIKKKSPAGKSPPAATTAPSQAEAVQQNQGTPCANYVRSFEVTNRLLYPTDPSVGLDEKEIDEIIKACTTLWRLQEGHLTEECVREISQGVQRGLLVGKPALPPFQHHAFVLNCLVMSRSAGRRYSVVKWDDIIEDAFDMAWNTTNPHPVDGRGNKVWNFGSEVIALDDD</sequence>
<dbReference type="AlphaFoldDB" id="A0AAE0UCI1"/>
<feature type="compositionally biased region" description="Polar residues" evidence="1">
    <location>
        <begin position="128"/>
        <end position="137"/>
    </location>
</feature>
<reference evidence="2" key="2">
    <citation type="submission" date="2023-07" db="EMBL/GenBank/DDBJ databases">
        <authorList>
            <consortium name="Lawrence Berkeley National Laboratory"/>
            <person name="Haridas S."/>
            <person name="Hensen N."/>
            <person name="Bonometti L."/>
            <person name="Westerberg I."/>
            <person name="Brannstrom I.O."/>
            <person name="Guillou S."/>
            <person name="Cros-Aarteil S."/>
            <person name="Calhoun S."/>
            <person name="Kuo A."/>
            <person name="Mondo S."/>
            <person name="Pangilinan J."/>
            <person name="Riley R."/>
            <person name="LaButti K."/>
            <person name="Andreopoulos B."/>
            <person name="Lipzen A."/>
            <person name="Chen C."/>
            <person name="Yanf M."/>
            <person name="Daum C."/>
            <person name="Ng V."/>
            <person name="Clum A."/>
            <person name="Steindorff A."/>
            <person name="Ohm R."/>
            <person name="Martin F."/>
            <person name="Silar P."/>
            <person name="Natvig D."/>
            <person name="Lalanne C."/>
            <person name="Gautier V."/>
            <person name="Ament-velasquez S.L."/>
            <person name="Kruys A."/>
            <person name="Hutchinson M.I."/>
            <person name="Powell A.J."/>
            <person name="Barry K."/>
            <person name="Miller A.N."/>
            <person name="Grigoriev I.V."/>
            <person name="Debuchy R."/>
            <person name="Gladieux P."/>
            <person name="Thoren M.H."/>
            <person name="Johannesson H."/>
        </authorList>
    </citation>
    <scope>NUCLEOTIDE SEQUENCE</scope>
    <source>
        <strain evidence="2">FGSC 1904</strain>
    </source>
</reference>
<gene>
    <name evidence="2" type="ORF">B0T20DRAFT_190300</name>
</gene>
<evidence type="ECO:0000256" key="1">
    <source>
        <dbReference type="SAM" id="MobiDB-lite"/>
    </source>
</evidence>
<accession>A0AAE0UCI1</accession>
<protein>
    <submittedName>
        <fullName evidence="2">Uncharacterized protein</fullName>
    </submittedName>
</protein>
<feature type="compositionally biased region" description="Low complexity" evidence="1">
    <location>
        <begin position="257"/>
        <end position="269"/>
    </location>
</feature>
<dbReference type="Proteomes" id="UP001281003">
    <property type="component" value="Unassembled WGS sequence"/>
</dbReference>
<feature type="region of interest" description="Disordered" evidence="1">
    <location>
        <begin position="112"/>
        <end position="137"/>
    </location>
</feature>
<proteinExistence type="predicted"/>
<keyword evidence="3" id="KW-1185">Reference proteome</keyword>
<feature type="region of interest" description="Disordered" evidence="1">
    <location>
        <begin position="252"/>
        <end position="278"/>
    </location>
</feature>
<evidence type="ECO:0000313" key="3">
    <source>
        <dbReference type="Proteomes" id="UP001281003"/>
    </source>
</evidence>
<dbReference type="EMBL" id="JAUTDP010000005">
    <property type="protein sequence ID" value="KAK3399068.1"/>
    <property type="molecule type" value="Genomic_DNA"/>
</dbReference>
<evidence type="ECO:0000313" key="2">
    <source>
        <dbReference type="EMBL" id="KAK3399068.1"/>
    </source>
</evidence>
<comment type="caution">
    <text evidence="2">The sequence shown here is derived from an EMBL/GenBank/DDBJ whole genome shotgun (WGS) entry which is preliminary data.</text>
</comment>
<name>A0AAE0UCI1_SORBR</name>